<reference evidence="2 3" key="1">
    <citation type="submission" date="2024-06" db="EMBL/GenBank/DDBJ databases">
        <title>The Natural Products Discovery Center: Release of the First 8490 Sequenced Strains for Exploring Actinobacteria Biosynthetic Diversity.</title>
        <authorList>
            <person name="Kalkreuter E."/>
            <person name="Kautsar S.A."/>
            <person name="Yang D."/>
            <person name="Bader C.D."/>
            <person name="Teijaro C.N."/>
            <person name="Fluegel L."/>
            <person name="Davis C.M."/>
            <person name="Simpson J.R."/>
            <person name="Lauterbach L."/>
            <person name="Steele A.D."/>
            <person name="Gui C."/>
            <person name="Meng S."/>
            <person name="Li G."/>
            <person name="Viehrig K."/>
            <person name="Ye F."/>
            <person name="Su P."/>
            <person name="Kiefer A.F."/>
            <person name="Nichols A."/>
            <person name="Cepeda A.J."/>
            <person name="Yan W."/>
            <person name="Fan B."/>
            <person name="Jiang Y."/>
            <person name="Adhikari A."/>
            <person name="Zheng C.-J."/>
            <person name="Schuster L."/>
            <person name="Cowan T.M."/>
            <person name="Smanski M.J."/>
            <person name="Chevrette M.G."/>
            <person name="De Carvalho L.P.S."/>
            <person name="Shen B."/>
        </authorList>
    </citation>
    <scope>NUCLEOTIDE SEQUENCE [LARGE SCALE GENOMIC DNA]</scope>
    <source>
        <strain evidence="2 3">NPDC000155</strain>
    </source>
</reference>
<evidence type="ECO:0000313" key="2">
    <source>
        <dbReference type="EMBL" id="MER7377437.1"/>
    </source>
</evidence>
<proteinExistence type="predicted"/>
<comment type="caution">
    <text evidence="2">The sequence shown here is derived from an EMBL/GenBank/DDBJ whole genome shotgun (WGS) entry which is preliminary data.</text>
</comment>
<organism evidence="2 3">
    <name type="scientific">Streptomyces lanatus</name>
    <dbReference type="NCBI Taxonomy" id="66900"/>
    <lineage>
        <taxon>Bacteria</taxon>
        <taxon>Bacillati</taxon>
        <taxon>Actinomycetota</taxon>
        <taxon>Actinomycetes</taxon>
        <taxon>Kitasatosporales</taxon>
        <taxon>Streptomycetaceae</taxon>
        <taxon>Streptomyces</taxon>
    </lineage>
</organism>
<sequence>MRLRTIGMLAATGVLAATAGLSSTAAAGEVGATAACPPGAFCMYTGQNQTGTMYARYSNWSGTISGIKSVYNNGNPQPGFDHVNFTWQYNGNTFTRCFHYPPDSPHKMNYVGITAKKVVWRGEC</sequence>
<gene>
    <name evidence="2" type="ORF">ABT384_32920</name>
</gene>
<evidence type="ECO:0000256" key="1">
    <source>
        <dbReference type="SAM" id="SignalP"/>
    </source>
</evidence>
<name>A0ABV1Y0Q2_9ACTN</name>
<keyword evidence="3" id="KW-1185">Reference proteome</keyword>
<dbReference type="Proteomes" id="UP001486207">
    <property type="component" value="Unassembled WGS sequence"/>
</dbReference>
<accession>A0ABV1Y0Q2</accession>
<feature type="chain" id="PRO_5046396356" evidence="1">
    <location>
        <begin position="28"/>
        <end position="124"/>
    </location>
</feature>
<protein>
    <submittedName>
        <fullName evidence="2">Peptidase inhibitor family I36 protein</fullName>
    </submittedName>
</protein>
<evidence type="ECO:0000313" key="3">
    <source>
        <dbReference type="Proteomes" id="UP001486207"/>
    </source>
</evidence>
<dbReference type="Pfam" id="PF03995">
    <property type="entry name" value="Inhibitor_I36"/>
    <property type="match status" value="1"/>
</dbReference>
<keyword evidence="1" id="KW-0732">Signal</keyword>
<dbReference type="EMBL" id="JBEPFB010000018">
    <property type="protein sequence ID" value="MER7377437.1"/>
    <property type="molecule type" value="Genomic_DNA"/>
</dbReference>
<feature type="signal peptide" evidence="1">
    <location>
        <begin position="1"/>
        <end position="27"/>
    </location>
</feature>
<dbReference type="RefSeq" id="WP_190074343.1">
    <property type="nucleotide sequence ID" value="NZ_BNBM01000018.1"/>
</dbReference>